<organism evidence="10 11">
    <name type="scientific">Petromyces alliaceus</name>
    <name type="common">Aspergillus alliaceus</name>
    <dbReference type="NCBI Taxonomy" id="209559"/>
    <lineage>
        <taxon>Eukaryota</taxon>
        <taxon>Fungi</taxon>
        <taxon>Dikarya</taxon>
        <taxon>Ascomycota</taxon>
        <taxon>Pezizomycotina</taxon>
        <taxon>Eurotiomycetes</taxon>
        <taxon>Eurotiomycetidae</taxon>
        <taxon>Eurotiales</taxon>
        <taxon>Aspergillaceae</taxon>
        <taxon>Aspergillus</taxon>
        <taxon>Aspergillus subgen. Circumdati</taxon>
    </lineage>
</organism>
<evidence type="ECO:0000313" key="10">
    <source>
        <dbReference type="EMBL" id="KAF5860114.1"/>
    </source>
</evidence>
<evidence type="ECO:0000256" key="3">
    <source>
        <dbReference type="ARBA" id="ARBA00022448"/>
    </source>
</evidence>
<protein>
    <recommendedName>
        <fullName evidence="9">Major facilitator superfamily (MFS) profile domain-containing protein</fullName>
    </recommendedName>
</protein>
<dbReference type="Proteomes" id="UP000541154">
    <property type="component" value="Unassembled WGS sequence"/>
</dbReference>
<feature type="transmembrane region" description="Helical" evidence="8">
    <location>
        <begin position="149"/>
        <end position="171"/>
    </location>
</feature>
<dbReference type="AlphaFoldDB" id="A0A8H6E5G0"/>
<name>A0A8H6E5G0_PETAA</name>
<feature type="transmembrane region" description="Helical" evidence="8">
    <location>
        <begin position="218"/>
        <end position="244"/>
    </location>
</feature>
<accession>A0A8H6E5G0</accession>
<gene>
    <name evidence="10" type="ORF">ETB97_002021</name>
</gene>
<comment type="subcellular location">
    <subcellularLocation>
        <location evidence="1">Membrane</location>
        <topology evidence="1">Multi-pass membrane protein</topology>
    </subcellularLocation>
</comment>
<evidence type="ECO:0000256" key="5">
    <source>
        <dbReference type="ARBA" id="ARBA00022989"/>
    </source>
</evidence>
<feature type="transmembrane region" description="Helical" evidence="8">
    <location>
        <begin position="422"/>
        <end position="444"/>
    </location>
</feature>
<dbReference type="GO" id="GO:0016020">
    <property type="term" value="C:membrane"/>
    <property type="evidence" value="ECO:0007669"/>
    <property type="project" value="UniProtKB-SubCell"/>
</dbReference>
<dbReference type="PROSITE" id="PS50850">
    <property type="entry name" value="MFS"/>
    <property type="match status" value="1"/>
</dbReference>
<evidence type="ECO:0000259" key="9">
    <source>
        <dbReference type="PROSITE" id="PS50850"/>
    </source>
</evidence>
<evidence type="ECO:0000256" key="6">
    <source>
        <dbReference type="ARBA" id="ARBA00023136"/>
    </source>
</evidence>
<feature type="region of interest" description="Disordered" evidence="7">
    <location>
        <begin position="544"/>
        <end position="564"/>
    </location>
</feature>
<feature type="transmembrane region" description="Helical" evidence="8">
    <location>
        <begin position="511"/>
        <end position="534"/>
    </location>
</feature>
<dbReference type="FunFam" id="1.20.1250.20:FF:000013">
    <property type="entry name" value="MFS general substrate transporter"/>
    <property type="match status" value="1"/>
</dbReference>
<feature type="transmembrane region" description="Helical" evidence="8">
    <location>
        <begin position="178"/>
        <end position="198"/>
    </location>
</feature>
<keyword evidence="11" id="KW-1185">Reference proteome</keyword>
<feature type="transmembrane region" description="Helical" evidence="8">
    <location>
        <begin position="398"/>
        <end position="415"/>
    </location>
</feature>
<dbReference type="Gene3D" id="1.20.1250.20">
    <property type="entry name" value="MFS general substrate transporter like domains"/>
    <property type="match status" value="2"/>
</dbReference>
<dbReference type="InterPro" id="IPR036259">
    <property type="entry name" value="MFS_trans_sf"/>
</dbReference>
<dbReference type="GO" id="GO:0022857">
    <property type="term" value="F:transmembrane transporter activity"/>
    <property type="evidence" value="ECO:0007669"/>
    <property type="project" value="InterPro"/>
</dbReference>
<keyword evidence="3" id="KW-0813">Transport</keyword>
<dbReference type="Pfam" id="PF07690">
    <property type="entry name" value="MFS_1"/>
    <property type="match status" value="1"/>
</dbReference>
<evidence type="ECO:0000256" key="1">
    <source>
        <dbReference type="ARBA" id="ARBA00004141"/>
    </source>
</evidence>
<evidence type="ECO:0000256" key="7">
    <source>
        <dbReference type="SAM" id="MobiDB-lite"/>
    </source>
</evidence>
<dbReference type="EMBL" id="SPNV01000141">
    <property type="protein sequence ID" value="KAF5860114.1"/>
    <property type="molecule type" value="Genomic_DNA"/>
</dbReference>
<dbReference type="InterPro" id="IPR020846">
    <property type="entry name" value="MFS_dom"/>
</dbReference>
<evidence type="ECO:0000256" key="2">
    <source>
        <dbReference type="ARBA" id="ARBA00008335"/>
    </source>
</evidence>
<dbReference type="SUPFAM" id="SSF103473">
    <property type="entry name" value="MFS general substrate transporter"/>
    <property type="match status" value="1"/>
</dbReference>
<evidence type="ECO:0000256" key="4">
    <source>
        <dbReference type="ARBA" id="ARBA00022692"/>
    </source>
</evidence>
<feature type="domain" description="Major facilitator superfamily (MFS) profile" evidence="9">
    <location>
        <begin position="93"/>
        <end position="543"/>
    </location>
</feature>
<comment type="similarity">
    <text evidence="2">Belongs to the major facilitator superfamily.</text>
</comment>
<dbReference type="InterPro" id="IPR011701">
    <property type="entry name" value="MFS"/>
</dbReference>
<evidence type="ECO:0000256" key="8">
    <source>
        <dbReference type="SAM" id="Phobius"/>
    </source>
</evidence>
<feature type="transmembrane region" description="Helical" evidence="8">
    <location>
        <begin position="290"/>
        <end position="310"/>
    </location>
</feature>
<keyword evidence="4 8" id="KW-0812">Transmembrane</keyword>
<dbReference type="PANTHER" id="PTHR43791">
    <property type="entry name" value="PERMEASE-RELATED"/>
    <property type="match status" value="1"/>
</dbReference>
<proteinExistence type="inferred from homology"/>
<evidence type="ECO:0000313" key="11">
    <source>
        <dbReference type="Proteomes" id="UP000541154"/>
    </source>
</evidence>
<feature type="transmembrane region" description="Helical" evidence="8">
    <location>
        <begin position="450"/>
        <end position="473"/>
    </location>
</feature>
<feature type="transmembrane region" description="Helical" evidence="8">
    <location>
        <begin position="256"/>
        <end position="278"/>
    </location>
</feature>
<comment type="caution">
    <text evidence="10">The sequence shown here is derived from an EMBL/GenBank/DDBJ whole genome shotgun (WGS) entry which is preliminary data.</text>
</comment>
<sequence length="570" mass="62744">MPSAALDQLEGPQVLLQFGNPELEGTFSIYKSRGAPQCAGATFSAHFDTTLDSTMTMEKPDIEPRVAESLTSDFDPVLEKKLLRKLDWRIIPALWFLFLVSFMDRSNIGLVIGSCSKLSASPKLTLRFELRNAKIAGMVKELHMAGSDYNVAVTMFTVAYVIFGVPANLLVKKFGPRMLVIYMFTWGEIAFSCFNLESANGRLHVGLFVLGQGLTKTATGLIACRFFMGMCEAGVILGCAYLIGSYYKRDEFLRRYAIFFSANMAAGAINGLFSSLLTGLKLSGYAGWRWLFLIEAIITIGISIICYWIVVPFPDDANFLTPEEKALLLARLEADGGGVRNDPISFKRVLSMATDWKIWICVLAYIGAEESASSLVAFQPTILRDLGWTARSAQAHGIPIYAVAFVLTLSSAWLSDHLRHRFLFTLFGSVLIIIGWSVQLAHYLPAAVRYMGMFFVASGAFIMMSITVVWLCINLGKGVKRSVGMGLLPAFGNCGAFVSGNVFITSQSPKYPVGFGVGLGFAVMAGVASTVYYFGLRAENRRRDSQPEKEWTPESAQDLGDAHPDFRFQL</sequence>
<keyword evidence="5 8" id="KW-1133">Transmembrane helix</keyword>
<keyword evidence="6 8" id="KW-0472">Membrane</keyword>
<feature type="transmembrane region" description="Helical" evidence="8">
    <location>
        <begin position="86"/>
        <end position="103"/>
    </location>
</feature>
<reference evidence="10 11" key="1">
    <citation type="submission" date="2019-04" db="EMBL/GenBank/DDBJ databases">
        <title>Aspergillus burnettii sp. nov., novel species from soil in southeast Queensland.</title>
        <authorList>
            <person name="Gilchrist C.L.M."/>
            <person name="Pitt J.I."/>
            <person name="Lange L."/>
            <person name="Lacey H.J."/>
            <person name="Vuong D."/>
            <person name="Midgley D.J."/>
            <person name="Greenfield P."/>
            <person name="Bradbury M."/>
            <person name="Lacey E."/>
            <person name="Busk P.K."/>
            <person name="Pilgaard B."/>
            <person name="Chooi Y.H."/>
            <person name="Piggott A.M."/>
        </authorList>
    </citation>
    <scope>NUCLEOTIDE SEQUENCE [LARGE SCALE GENOMIC DNA]</scope>
    <source>
        <strain evidence="10 11">FRR 5400</strain>
    </source>
</reference>
<dbReference type="PANTHER" id="PTHR43791:SF52">
    <property type="entry name" value="TRANSPORTER, PUTATIVE (AFU_ORTHOLOGUE AFUA_1G11820)-RELATED"/>
    <property type="match status" value="1"/>
</dbReference>
<feature type="transmembrane region" description="Helical" evidence="8">
    <location>
        <begin position="485"/>
        <end position="505"/>
    </location>
</feature>
<feature type="transmembrane region" description="Helical" evidence="8">
    <location>
        <begin position="356"/>
        <end position="378"/>
    </location>
</feature>